<keyword evidence="2" id="KW-1185">Reference proteome</keyword>
<comment type="caution">
    <text evidence="1">The sequence shown here is derived from an EMBL/GenBank/DDBJ whole genome shotgun (WGS) entry which is preliminary data.</text>
</comment>
<gene>
    <name evidence="1" type="ORF">A0H81_12977</name>
</gene>
<reference evidence="1 2" key="1">
    <citation type="submission" date="2016-03" db="EMBL/GenBank/DDBJ databases">
        <title>Whole genome sequencing of Grifola frondosa 9006-11.</title>
        <authorList>
            <person name="Min B."/>
            <person name="Park H."/>
            <person name="Kim J.-G."/>
            <person name="Cho H."/>
            <person name="Oh Y.-L."/>
            <person name="Kong W.-S."/>
            <person name="Choi I.-G."/>
        </authorList>
    </citation>
    <scope>NUCLEOTIDE SEQUENCE [LARGE SCALE GENOMIC DNA]</scope>
    <source>
        <strain evidence="1 2">9006-11</strain>
    </source>
</reference>
<protein>
    <submittedName>
        <fullName evidence="1">Uncharacterized protein</fullName>
    </submittedName>
</protein>
<name>A0A1C7LQY2_GRIFR</name>
<accession>A0A1C7LQY2</accession>
<proteinExistence type="predicted"/>
<dbReference type="AlphaFoldDB" id="A0A1C7LQY2"/>
<organism evidence="1 2">
    <name type="scientific">Grifola frondosa</name>
    <name type="common">Maitake</name>
    <name type="synonym">Polyporus frondosus</name>
    <dbReference type="NCBI Taxonomy" id="5627"/>
    <lineage>
        <taxon>Eukaryota</taxon>
        <taxon>Fungi</taxon>
        <taxon>Dikarya</taxon>
        <taxon>Basidiomycota</taxon>
        <taxon>Agaricomycotina</taxon>
        <taxon>Agaricomycetes</taxon>
        <taxon>Polyporales</taxon>
        <taxon>Grifolaceae</taxon>
        <taxon>Grifola</taxon>
    </lineage>
</organism>
<dbReference type="Proteomes" id="UP000092993">
    <property type="component" value="Unassembled WGS sequence"/>
</dbReference>
<sequence length="108" mass="11248">MCSKKGLGDGKFADVMVSDNNAKCAGGAQFECDMIDIPNTGDIECADGTQLELDAKFANVTRFVDTHTVYDAAAAVAVVRDQANFYGESLAGSTGEDTAKTDPCSGIL</sequence>
<evidence type="ECO:0000313" key="2">
    <source>
        <dbReference type="Proteomes" id="UP000092993"/>
    </source>
</evidence>
<evidence type="ECO:0000313" key="1">
    <source>
        <dbReference type="EMBL" id="OBZ67245.1"/>
    </source>
</evidence>
<dbReference type="EMBL" id="LUGG01000025">
    <property type="protein sequence ID" value="OBZ67245.1"/>
    <property type="molecule type" value="Genomic_DNA"/>
</dbReference>